<sequence length="273" mass="31540">MRVNKSDESSIWLCVSNEYYKRSSGFSNVIDDDFLLLKEADSFLALEDDPTSSEVDPTYQDPEGDILLLEAILNSEPPHPYKSRNNILPAVRKETQTLIWPPHYVYAFLDGDDKLPVIIAKNLKDEEKAALLKVLKSHKRAIAWKLSDIKGVSPEFCTHKILMEEDYETNLCTSPWAHFSDNCPSYDHLLEKRSIVLSEEVYRKVQLEEINEHFRDLAYENSLNLKEKTKRIIDAKIKNRIFNDFPDCEDSRACSIHKSFTSSASFWESSIQI</sequence>
<keyword evidence="2" id="KW-1185">Reference proteome</keyword>
<dbReference type="EMBL" id="BQNB010010045">
    <property type="protein sequence ID" value="GJS71955.1"/>
    <property type="molecule type" value="Genomic_DNA"/>
</dbReference>
<gene>
    <name evidence="1" type="ORF">Tco_0704796</name>
</gene>
<organism evidence="1 2">
    <name type="scientific">Tanacetum coccineum</name>
    <dbReference type="NCBI Taxonomy" id="301880"/>
    <lineage>
        <taxon>Eukaryota</taxon>
        <taxon>Viridiplantae</taxon>
        <taxon>Streptophyta</taxon>
        <taxon>Embryophyta</taxon>
        <taxon>Tracheophyta</taxon>
        <taxon>Spermatophyta</taxon>
        <taxon>Magnoliopsida</taxon>
        <taxon>eudicotyledons</taxon>
        <taxon>Gunneridae</taxon>
        <taxon>Pentapetalae</taxon>
        <taxon>asterids</taxon>
        <taxon>campanulids</taxon>
        <taxon>Asterales</taxon>
        <taxon>Asteraceae</taxon>
        <taxon>Asteroideae</taxon>
        <taxon>Anthemideae</taxon>
        <taxon>Anthemidinae</taxon>
        <taxon>Tanacetum</taxon>
    </lineage>
</organism>
<evidence type="ECO:0000313" key="2">
    <source>
        <dbReference type="Proteomes" id="UP001151760"/>
    </source>
</evidence>
<dbReference type="Proteomes" id="UP001151760">
    <property type="component" value="Unassembled WGS sequence"/>
</dbReference>
<evidence type="ECO:0008006" key="3">
    <source>
        <dbReference type="Google" id="ProtNLM"/>
    </source>
</evidence>
<name>A0ABQ4Y2P8_9ASTR</name>
<accession>A0ABQ4Y2P8</accession>
<evidence type="ECO:0000313" key="1">
    <source>
        <dbReference type="EMBL" id="GJS71955.1"/>
    </source>
</evidence>
<protein>
    <recommendedName>
        <fullName evidence="3">Reverse transcriptase domain-containing protein</fullName>
    </recommendedName>
</protein>
<reference evidence="1" key="1">
    <citation type="journal article" date="2022" name="Int. J. Mol. Sci.">
        <title>Draft Genome of Tanacetum Coccineum: Genomic Comparison of Closely Related Tanacetum-Family Plants.</title>
        <authorList>
            <person name="Yamashiro T."/>
            <person name="Shiraishi A."/>
            <person name="Nakayama K."/>
            <person name="Satake H."/>
        </authorList>
    </citation>
    <scope>NUCLEOTIDE SEQUENCE</scope>
</reference>
<comment type="caution">
    <text evidence="1">The sequence shown here is derived from an EMBL/GenBank/DDBJ whole genome shotgun (WGS) entry which is preliminary data.</text>
</comment>
<reference evidence="1" key="2">
    <citation type="submission" date="2022-01" db="EMBL/GenBank/DDBJ databases">
        <authorList>
            <person name="Yamashiro T."/>
            <person name="Shiraishi A."/>
            <person name="Satake H."/>
            <person name="Nakayama K."/>
        </authorList>
    </citation>
    <scope>NUCLEOTIDE SEQUENCE</scope>
</reference>
<proteinExistence type="predicted"/>